<evidence type="ECO:0000313" key="2">
    <source>
        <dbReference type="EMBL" id="SUZ73411.1"/>
    </source>
</evidence>
<dbReference type="EMBL" id="UINC01001178">
    <property type="protein sequence ID" value="SUZ73411.1"/>
    <property type="molecule type" value="Genomic_DNA"/>
</dbReference>
<keyword evidence="1" id="KW-1133">Transmembrane helix</keyword>
<name>A0A381Q252_9ZZZZ</name>
<keyword evidence="1" id="KW-0812">Transmembrane</keyword>
<evidence type="ECO:0000256" key="1">
    <source>
        <dbReference type="SAM" id="Phobius"/>
    </source>
</evidence>
<proteinExistence type="predicted"/>
<sequence>MAFQRSSGNRATGDLPDLLRRYVRQETVEPLRSAGRFLTYGLAGATTLGLGTVLLTVGGLRALQTWSVLDGRWSWVPYLAASAAMAALGALALSRIGGRTGLDG</sequence>
<dbReference type="AlphaFoldDB" id="A0A381Q252"/>
<gene>
    <name evidence="2" type="ORF">METZ01_LOCUS26265</name>
</gene>
<keyword evidence="1" id="KW-0472">Membrane</keyword>
<reference evidence="2" key="1">
    <citation type="submission" date="2018-05" db="EMBL/GenBank/DDBJ databases">
        <authorList>
            <person name="Lanie J.A."/>
            <person name="Ng W.-L."/>
            <person name="Kazmierczak K.M."/>
            <person name="Andrzejewski T.M."/>
            <person name="Davidsen T.M."/>
            <person name="Wayne K.J."/>
            <person name="Tettelin H."/>
            <person name="Glass J.I."/>
            <person name="Rusch D."/>
            <person name="Podicherti R."/>
            <person name="Tsui H.-C.T."/>
            <person name="Winkler M.E."/>
        </authorList>
    </citation>
    <scope>NUCLEOTIDE SEQUENCE</scope>
</reference>
<accession>A0A381Q252</accession>
<feature type="transmembrane region" description="Helical" evidence="1">
    <location>
        <begin position="37"/>
        <end position="63"/>
    </location>
</feature>
<feature type="transmembrane region" description="Helical" evidence="1">
    <location>
        <begin position="75"/>
        <end position="93"/>
    </location>
</feature>
<protein>
    <submittedName>
        <fullName evidence="2">Uncharacterized protein</fullName>
    </submittedName>
</protein>
<organism evidence="2">
    <name type="scientific">marine metagenome</name>
    <dbReference type="NCBI Taxonomy" id="408172"/>
    <lineage>
        <taxon>unclassified sequences</taxon>
        <taxon>metagenomes</taxon>
        <taxon>ecological metagenomes</taxon>
    </lineage>
</organism>